<keyword evidence="3" id="KW-1185">Reference proteome</keyword>
<dbReference type="CDD" id="cd03794">
    <property type="entry name" value="GT4_WbuB-like"/>
    <property type="match status" value="1"/>
</dbReference>
<dbReference type="SUPFAM" id="SSF53756">
    <property type="entry name" value="UDP-Glycosyltransferase/glycogen phosphorylase"/>
    <property type="match status" value="1"/>
</dbReference>
<organism evidence="2 3">
    <name type="scientific">Cecembia rubra</name>
    <dbReference type="NCBI Taxonomy" id="1485585"/>
    <lineage>
        <taxon>Bacteria</taxon>
        <taxon>Pseudomonadati</taxon>
        <taxon>Bacteroidota</taxon>
        <taxon>Cytophagia</taxon>
        <taxon>Cytophagales</taxon>
        <taxon>Cyclobacteriaceae</taxon>
        <taxon>Cecembia</taxon>
    </lineage>
</organism>
<dbReference type="GO" id="GO:0016757">
    <property type="term" value="F:glycosyltransferase activity"/>
    <property type="evidence" value="ECO:0007669"/>
    <property type="project" value="InterPro"/>
</dbReference>
<dbReference type="InterPro" id="IPR001296">
    <property type="entry name" value="Glyco_trans_1"/>
</dbReference>
<dbReference type="Gene3D" id="3.40.50.2000">
    <property type="entry name" value="Glycogen Phosphorylase B"/>
    <property type="match status" value="2"/>
</dbReference>
<proteinExistence type="predicted"/>
<gene>
    <name evidence="2" type="ORF">CLV48_102133</name>
</gene>
<accession>A0A2P8EA27</accession>
<dbReference type="Proteomes" id="UP000240708">
    <property type="component" value="Unassembled WGS sequence"/>
</dbReference>
<dbReference type="PANTHER" id="PTHR12526:SF622">
    <property type="entry name" value="GLYCOSYLTRANSFERASE (GROUP I)"/>
    <property type="match status" value="1"/>
</dbReference>
<dbReference type="AlphaFoldDB" id="A0A2P8EA27"/>
<comment type="caution">
    <text evidence="2">The sequence shown here is derived from an EMBL/GenBank/DDBJ whole genome shotgun (WGS) entry which is preliminary data.</text>
</comment>
<feature type="domain" description="Glycosyl transferase family 1" evidence="1">
    <location>
        <begin position="236"/>
        <end position="400"/>
    </location>
</feature>
<evidence type="ECO:0000259" key="1">
    <source>
        <dbReference type="Pfam" id="PF00534"/>
    </source>
</evidence>
<keyword evidence="2" id="KW-0808">Transferase</keyword>
<evidence type="ECO:0000313" key="3">
    <source>
        <dbReference type="Proteomes" id="UP000240708"/>
    </source>
</evidence>
<dbReference type="EMBL" id="PYGF01000002">
    <property type="protein sequence ID" value="PSL06318.1"/>
    <property type="molecule type" value="Genomic_DNA"/>
</dbReference>
<sequence>MVKNAKKIWLINPAAMPPDYEVRIQTLKRAQYLRYHGYDVTIIGGSFLHNLNKNLIESKSPFLIKEYEDNCNFIHIRNSNYSGNGLKRILSIIEFYLRLWWYAGVKKKFGKPDYISHLAAVPFGNLTYFIAKKLKSKFIVDVVDLWPESFLAYGLVREKNLFLKLAYSAEKWLYDRADLLIFSMEGGKDYIKEKGWSLEQGGTIDLKKVFYINNGVDLIDFDKNKSTFVLKDPHLDDENIFKVTYLGSIRLANNLMRLIEAAEHLKDHKDIKFLIFGDGEDRSKLENYCYSNNLNNVIFKQKWVELKYVPSILSRSSLNILNYKPSKLFRFGASQSKSFQYMASGKPICANVEMNYCPIKKYGLGISKDFKDSKSYADAILSFYEMDQNEYKTICENSRKAALHYDYKSLTEKFIDLLNKL</sequence>
<evidence type="ECO:0000313" key="2">
    <source>
        <dbReference type="EMBL" id="PSL06318.1"/>
    </source>
</evidence>
<protein>
    <submittedName>
        <fullName evidence="2">Glycosyltransferase involved in cell wall biosynthesis</fullName>
    </submittedName>
</protein>
<reference evidence="2 3" key="1">
    <citation type="submission" date="2018-03" db="EMBL/GenBank/DDBJ databases">
        <title>Genomic Encyclopedia of Archaeal and Bacterial Type Strains, Phase II (KMG-II): from individual species to whole genera.</title>
        <authorList>
            <person name="Goeker M."/>
        </authorList>
    </citation>
    <scope>NUCLEOTIDE SEQUENCE [LARGE SCALE GENOMIC DNA]</scope>
    <source>
        <strain evidence="2 3">DSM 28057</strain>
    </source>
</reference>
<name>A0A2P8EA27_9BACT</name>
<dbReference type="Pfam" id="PF00534">
    <property type="entry name" value="Glycos_transf_1"/>
    <property type="match status" value="1"/>
</dbReference>
<dbReference type="PANTHER" id="PTHR12526">
    <property type="entry name" value="GLYCOSYLTRANSFERASE"/>
    <property type="match status" value="1"/>
</dbReference>